<dbReference type="RefSeq" id="XP_022646450.1">
    <property type="nucleotide sequence ID" value="XM_022790715.1"/>
</dbReference>
<evidence type="ECO:0000313" key="11">
    <source>
        <dbReference type="EnsemblMetazoa" id="XP_022646450"/>
    </source>
</evidence>
<dbReference type="SMART" id="SM00241">
    <property type="entry name" value="ZP"/>
    <property type="match status" value="1"/>
</dbReference>
<proteinExistence type="predicted"/>
<feature type="transmembrane region" description="Helical" evidence="8">
    <location>
        <begin position="358"/>
        <end position="380"/>
    </location>
</feature>
<dbReference type="PANTHER" id="PTHR22907:SF54">
    <property type="entry name" value="GH04558P"/>
    <property type="match status" value="1"/>
</dbReference>
<dbReference type="EnsemblMetazoa" id="XM_022790715">
    <property type="protein sequence ID" value="XP_022646450"/>
    <property type="gene ID" value="LOC111244091"/>
</dbReference>
<evidence type="ECO:0000313" key="12">
    <source>
        <dbReference type="Proteomes" id="UP000594260"/>
    </source>
</evidence>
<protein>
    <recommendedName>
        <fullName evidence="10">ZP domain-containing protein</fullName>
    </recommendedName>
</protein>
<feature type="chain" id="PRO_5029806006" description="ZP domain-containing protein" evidence="9">
    <location>
        <begin position="17"/>
        <end position="407"/>
    </location>
</feature>
<keyword evidence="12" id="KW-1185">Reference proteome</keyword>
<evidence type="ECO:0000256" key="4">
    <source>
        <dbReference type="ARBA" id="ARBA00022692"/>
    </source>
</evidence>
<keyword evidence="3" id="KW-1003">Cell membrane</keyword>
<dbReference type="FunCoup" id="A0A7M7J4U0">
    <property type="interactions" value="5"/>
</dbReference>
<dbReference type="PANTHER" id="PTHR22907">
    <property type="entry name" value="GH04558P"/>
    <property type="match status" value="1"/>
</dbReference>
<keyword evidence="5 9" id="KW-0732">Signal</keyword>
<evidence type="ECO:0000256" key="6">
    <source>
        <dbReference type="ARBA" id="ARBA00022989"/>
    </source>
</evidence>
<evidence type="ECO:0000256" key="3">
    <source>
        <dbReference type="ARBA" id="ARBA00022475"/>
    </source>
</evidence>
<dbReference type="InterPro" id="IPR056953">
    <property type="entry name" value="CUT_N"/>
</dbReference>
<dbReference type="AlphaFoldDB" id="A0A7M7J4U0"/>
<keyword evidence="7 8" id="KW-0472">Membrane</keyword>
<keyword evidence="4 8" id="KW-0812">Transmembrane</keyword>
<keyword evidence="6 8" id="KW-1133">Transmembrane helix</keyword>
<comment type="subcellular location">
    <subcellularLocation>
        <location evidence="1">Cell membrane</location>
        <topology evidence="1">Single-pass type I membrane protein</topology>
    </subcellularLocation>
</comment>
<dbReference type="OrthoDB" id="6139674at2759"/>
<evidence type="ECO:0000259" key="10">
    <source>
        <dbReference type="PROSITE" id="PS51034"/>
    </source>
</evidence>
<evidence type="ECO:0000256" key="8">
    <source>
        <dbReference type="SAM" id="Phobius"/>
    </source>
</evidence>
<dbReference type="InterPro" id="IPR057475">
    <property type="entry name" value="CUT_C"/>
</dbReference>
<dbReference type="GO" id="GO:0042302">
    <property type="term" value="F:structural constituent of cuticle"/>
    <property type="evidence" value="ECO:0007669"/>
    <property type="project" value="UniProtKB-KW"/>
</dbReference>
<sequence>MACLFLLCLLVRAALCVDEGSVAEEPSVFLQTALKAHDRSQKTSSRNIEVECDPDAITIQLRGTRNFNGMIYPKGLSTNSSCMMQYSKGISDSLVYKLPLRSCNTMSTDVRGGVEYFNTVIIEPHRKVVTSRGKGFHIRCKYHTLHNHTYAFEARAVDKAERPDVHMRIYVGNSEKQVVAENVKIGDPLTLSVGIEPNSMYGIRVTNCVVRDGFNWGAQPLVNNEGCPIDKEIMPGFEYSDGTSKATSTFLAHKFPYTKSVYYQCHVRLCHKPSGGCDDVPPTCDGLRPDRRDRGRMPRSLSRSIRDVEEIKAIEIGDKSTEVFSGLYVNEPSDVERETFSSPAINESFNFCLSTRKFALVVILSGILLLLLVLLLVWCIMQRRRRKGSSGNSSIYSGAYSNRAYSH</sequence>
<dbReference type="GO" id="GO:0005886">
    <property type="term" value="C:plasma membrane"/>
    <property type="evidence" value="ECO:0007669"/>
    <property type="project" value="UniProtKB-SubCell"/>
</dbReference>
<dbReference type="Pfam" id="PF25301">
    <property type="entry name" value="CUT_C"/>
    <property type="match status" value="1"/>
</dbReference>
<dbReference type="InterPro" id="IPR051962">
    <property type="entry name" value="Cuticlin"/>
</dbReference>
<dbReference type="Proteomes" id="UP000594260">
    <property type="component" value="Unplaced"/>
</dbReference>
<dbReference type="Pfam" id="PF25057">
    <property type="entry name" value="CUT_N"/>
    <property type="match status" value="1"/>
</dbReference>
<accession>A0A7M7J4U0</accession>
<evidence type="ECO:0000256" key="5">
    <source>
        <dbReference type="ARBA" id="ARBA00022729"/>
    </source>
</evidence>
<dbReference type="InterPro" id="IPR001507">
    <property type="entry name" value="ZP_dom"/>
</dbReference>
<evidence type="ECO:0000256" key="1">
    <source>
        <dbReference type="ARBA" id="ARBA00004251"/>
    </source>
</evidence>
<dbReference type="PROSITE" id="PS51034">
    <property type="entry name" value="ZP_2"/>
    <property type="match status" value="1"/>
</dbReference>
<keyword evidence="2" id="KW-0193">Cuticle</keyword>
<dbReference type="InterPro" id="IPR042235">
    <property type="entry name" value="ZP-C_dom"/>
</dbReference>
<feature type="domain" description="ZP" evidence="10">
    <location>
        <begin position="51"/>
        <end position="291"/>
    </location>
</feature>
<dbReference type="KEGG" id="vde:111244091"/>
<dbReference type="GeneID" id="111244091"/>
<feature type="signal peptide" evidence="9">
    <location>
        <begin position="1"/>
        <end position="16"/>
    </location>
</feature>
<dbReference type="OMA" id="FVESWAY"/>
<dbReference type="Gene3D" id="2.60.40.4100">
    <property type="entry name" value="Zona pellucida, ZP-C domain"/>
    <property type="match status" value="1"/>
</dbReference>
<dbReference type="Gene3D" id="2.60.40.3210">
    <property type="entry name" value="Zona pellucida, ZP-N domain"/>
    <property type="match status" value="1"/>
</dbReference>
<reference evidence="11" key="1">
    <citation type="submission" date="2021-01" db="UniProtKB">
        <authorList>
            <consortium name="EnsemblMetazoa"/>
        </authorList>
    </citation>
    <scope>IDENTIFICATION</scope>
</reference>
<organism evidence="11 12">
    <name type="scientific">Varroa destructor</name>
    <name type="common">Honeybee mite</name>
    <dbReference type="NCBI Taxonomy" id="109461"/>
    <lineage>
        <taxon>Eukaryota</taxon>
        <taxon>Metazoa</taxon>
        <taxon>Ecdysozoa</taxon>
        <taxon>Arthropoda</taxon>
        <taxon>Chelicerata</taxon>
        <taxon>Arachnida</taxon>
        <taxon>Acari</taxon>
        <taxon>Parasitiformes</taxon>
        <taxon>Mesostigmata</taxon>
        <taxon>Gamasina</taxon>
        <taxon>Dermanyssoidea</taxon>
        <taxon>Varroidae</taxon>
        <taxon>Varroa</taxon>
    </lineage>
</organism>
<evidence type="ECO:0000256" key="2">
    <source>
        <dbReference type="ARBA" id="ARBA00022460"/>
    </source>
</evidence>
<evidence type="ECO:0000256" key="9">
    <source>
        <dbReference type="SAM" id="SignalP"/>
    </source>
</evidence>
<evidence type="ECO:0000256" key="7">
    <source>
        <dbReference type="ARBA" id="ARBA00023136"/>
    </source>
</evidence>
<dbReference type="InParanoid" id="A0A7M7J4U0"/>
<name>A0A7M7J4U0_VARDE</name>